<proteinExistence type="predicted"/>
<keyword evidence="3" id="KW-1185">Reference proteome</keyword>
<sequence>MNAMHHEEHNMFAQPDTAWRKFAVLPLTLACACSVLAADVVVQPAAGSALVVKDAAGAAERLRVQEDGRIAIPGWQSLPSQGTQMCIDFVAGQMGPCAATVGFSLPYAQTVNDAATLFNVTQSGSGGALRGAISSNGNVNPVLTLEHQGQGNGLEVTLPATSSARGINVQHNGVGPGVFVNSQGGNSIWGIVNSISSAAIIGDGGSGEIIVARHSGVVCGANIGKCNGIGAIVGRHDGPGGPAVRGFVTDPEGGVGVLGQAGISGGTGHGGRFENVNAANTDAALVATTRSASGNIALFEGQGGKARIDSAGRGFFDGGTQTGGADVAELIPTKGLLPRPGDVVEIDPDNALHYRLSSGAESALVAGVITTKPGVLMNAGVADAPGIPALALVGRVPVKVTLEGGTIKPGDLLVSAAKAGHAKKAPAQVTPGTVIGKALQPHVDGETGLVEMLVMTR</sequence>
<reference evidence="2 3" key="1">
    <citation type="submission" date="2017-05" db="EMBL/GenBank/DDBJ databases">
        <authorList>
            <person name="Song R."/>
            <person name="Chenine A.L."/>
            <person name="Ruprecht R.M."/>
        </authorList>
    </citation>
    <scope>NUCLEOTIDE SEQUENCE [LARGE SCALE GENOMIC DNA]</scope>
    <source>
        <strain evidence="2 3">DSM 26136</strain>
    </source>
</reference>
<dbReference type="KEGG" id="cser:CCO03_14860"/>
<protein>
    <submittedName>
        <fullName evidence="2">Uncharacterized protein</fullName>
    </submittedName>
</protein>
<dbReference type="EMBL" id="CP021455">
    <property type="protein sequence ID" value="ARU05793.1"/>
    <property type="molecule type" value="Genomic_DNA"/>
</dbReference>
<feature type="chain" id="PRO_5012575651" evidence="1">
    <location>
        <begin position="38"/>
        <end position="457"/>
    </location>
</feature>
<evidence type="ECO:0000313" key="3">
    <source>
        <dbReference type="Proteomes" id="UP000196138"/>
    </source>
</evidence>
<feature type="signal peptide" evidence="1">
    <location>
        <begin position="1"/>
        <end position="37"/>
    </location>
</feature>
<gene>
    <name evidence="2" type="ORF">CCO03_14860</name>
</gene>
<name>A0A1Y0EQB7_9BURK</name>
<evidence type="ECO:0000256" key="1">
    <source>
        <dbReference type="SAM" id="SignalP"/>
    </source>
</evidence>
<dbReference type="Proteomes" id="UP000196138">
    <property type="component" value="Chromosome"/>
</dbReference>
<accession>A0A1Y0EQB7</accession>
<keyword evidence="1" id="KW-0732">Signal</keyword>
<dbReference type="AlphaFoldDB" id="A0A1Y0EQB7"/>
<organism evidence="2 3">
    <name type="scientific">Comamonas serinivorans</name>
    <dbReference type="NCBI Taxonomy" id="1082851"/>
    <lineage>
        <taxon>Bacteria</taxon>
        <taxon>Pseudomonadati</taxon>
        <taxon>Pseudomonadota</taxon>
        <taxon>Betaproteobacteria</taxon>
        <taxon>Burkholderiales</taxon>
        <taxon>Comamonadaceae</taxon>
        <taxon>Comamonas</taxon>
    </lineage>
</organism>
<evidence type="ECO:0000313" key="2">
    <source>
        <dbReference type="EMBL" id="ARU05793.1"/>
    </source>
</evidence>